<reference evidence="1 2" key="1">
    <citation type="submission" date="2013-03" db="EMBL/GenBank/DDBJ databases">
        <title>The Genome Sequence of Cladophialophora psammophila CBS 110553.</title>
        <authorList>
            <consortium name="The Broad Institute Genomics Platform"/>
            <person name="Cuomo C."/>
            <person name="de Hoog S."/>
            <person name="Gorbushina A."/>
            <person name="Walker B."/>
            <person name="Young S.K."/>
            <person name="Zeng Q."/>
            <person name="Gargeya S."/>
            <person name="Fitzgerald M."/>
            <person name="Haas B."/>
            <person name="Abouelleil A."/>
            <person name="Allen A.W."/>
            <person name="Alvarado L."/>
            <person name="Arachchi H.M."/>
            <person name="Berlin A.M."/>
            <person name="Chapman S.B."/>
            <person name="Gainer-Dewar J."/>
            <person name="Goldberg J."/>
            <person name="Griggs A."/>
            <person name="Gujja S."/>
            <person name="Hansen M."/>
            <person name="Howarth C."/>
            <person name="Imamovic A."/>
            <person name="Ireland A."/>
            <person name="Larimer J."/>
            <person name="McCowan C."/>
            <person name="Murphy C."/>
            <person name="Pearson M."/>
            <person name="Poon T.W."/>
            <person name="Priest M."/>
            <person name="Roberts A."/>
            <person name="Saif S."/>
            <person name="Shea T."/>
            <person name="Sisk P."/>
            <person name="Sykes S."/>
            <person name="Wortman J."/>
            <person name="Nusbaum C."/>
            <person name="Birren B."/>
        </authorList>
    </citation>
    <scope>NUCLEOTIDE SEQUENCE [LARGE SCALE GENOMIC DNA]</scope>
    <source>
        <strain evidence="1 2">CBS 110553</strain>
    </source>
</reference>
<name>W9X8X1_9EURO</name>
<proteinExistence type="predicted"/>
<comment type="caution">
    <text evidence="1">The sequence shown here is derived from an EMBL/GenBank/DDBJ whole genome shotgun (WGS) entry which is preliminary data.</text>
</comment>
<accession>W9X8X1</accession>
<keyword evidence="2" id="KW-1185">Reference proteome</keyword>
<organism evidence="1 2">
    <name type="scientific">Cladophialophora psammophila CBS 110553</name>
    <dbReference type="NCBI Taxonomy" id="1182543"/>
    <lineage>
        <taxon>Eukaryota</taxon>
        <taxon>Fungi</taxon>
        <taxon>Dikarya</taxon>
        <taxon>Ascomycota</taxon>
        <taxon>Pezizomycotina</taxon>
        <taxon>Eurotiomycetes</taxon>
        <taxon>Chaetothyriomycetidae</taxon>
        <taxon>Chaetothyriales</taxon>
        <taxon>Herpotrichiellaceae</taxon>
        <taxon>Cladophialophora</taxon>
    </lineage>
</organism>
<protein>
    <submittedName>
        <fullName evidence="1">Uncharacterized protein</fullName>
    </submittedName>
</protein>
<dbReference type="HOGENOM" id="CLU_1970324_0_0_1"/>
<dbReference type="EMBL" id="AMGX01000004">
    <property type="protein sequence ID" value="EXJ73790.1"/>
    <property type="molecule type" value="Genomic_DNA"/>
</dbReference>
<evidence type="ECO:0000313" key="2">
    <source>
        <dbReference type="Proteomes" id="UP000019471"/>
    </source>
</evidence>
<dbReference type="OrthoDB" id="448455at2759"/>
<dbReference type="RefSeq" id="XP_007742353.1">
    <property type="nucleotide sequence ID" value="XM_007744163.1"/>
</dbReference>
<dbReference type="GeneID" id="19188280"/>
<dbReference type="AlphaFoldDB" id="W9X8X1"/>
<dbReference type="Proteomes" id="UP000019471">
    <property type="component" value="Unassembled WGS sequence"/>
</dbReference>
<evidence type="ECO:0000313" key="1">
    <source>
        <dbReference type="EMBL" id="EXJ73790.1"/>
    </source>
</evidence>
<gene>
    <name evidence="1" type="ORF">A1O5_03552</name>
</gene>
<sequence length="127" mass="14305">MKLLLELTSAWSKVESGAKEAGSTPAKELDLNSELDGRLSQLLMLSLNDDKIAEFGAMDVEMEHVEDEDETSFLSFLTIDNWKEVEHPLEAHASFRFAYRAILDAYEIEKNQPEIPPDSAFANLCLK</sequence>